<dbReference type="GO" id="GO:0005829">
    <property type="term" value="C:cytosol"/>
    <property type="evidence" value="ECO:0007669"/>
    <property type="project" value="TreeGrafter"/>
</dbReference>
<dbReference type="InterPro" id="IPR005269">
    <property type="entry name" value="LOG"/>
</dbReference>
<dbReference type="GO" id="GO:0016799">
    <property type="term" value="F:hydrolase activity, hydrolyzing N-glycosyl compounds"/>
    <property type="evidence" value="ECO:0007669"/>
    <property type="project" value="TreeGrafter"/>
</dbReference>
<dbReference type="Pfam" id="PF03641">
    <property type="entry name" value="Lysine_decarbox"/>
    <property type="match status" value="1"/>
</dbReference>
<dbReference type="SUPFAM" id="SSF102405">
    <property type="entry name" value="MCP/YpsA-like"/>
    <property type="match status" value="1"/>
</dbReference>
<dbReference type="EMBL" id="KL198004">
    <property type="protein sequence ID" value="KDQ33944.1"/>
    <property type="molecule type" value="Genomic_DNA"/>
</dbReference>
<evidence type="ECO:0008006" key="3">
    <source>
        <dbReference type="Google" id="ProtNLM"/>
    </source>
</evidence>
<sequence>MTVPSTLSEPVAVYCASSMGRKDAYRLAAVSVGHALAEANRPLVYGGGSKGIMGVVSGAALEKGGKVTGVVPYPMLVAGGEQDKTSPSKIRLNEKGREKIETIIVDTMHERKVEMARRSCAFIGLPGGFGTFEEIMEVTTWTQLGIHNKPVILLNVHSYWEPIRSMIQTAVDEGFVQPHNAALISFVNGPGPDASMEEHENFDWGRAAIKVIENWKRDPGECPYDWTASRSGGEKDELDAI</sequence>
<dbReference type="VEuPathDB" id="FungiDB:PLEOSDRAFT_1110795"/>
<dbReference type="PANTHER" id="PTHR31223">
    <property type="entry name" value="LOG FAMILY PROTEIN YJL055W"/>
    <property type="match status" value="1"/>
</dbReference>
<dbReference type="PANTHER" id="PTHR31223:SF70">
    <property type="entry name" value="LOG FAMILY PROTEIN YJL055W"/>
    <property type="match status" value="1"/>
</dbReference>
<evidence type="ECO:0000313" key="2">
    <source>
        <dbReference type="Proteomes" id="UP000027073"/>
    </source>
</evidence>
<dbReference type="GO" id="GO:0009691">
    <property type="term" value="P:cytokinin biosynthetic process"/>
    <property type="evidence" value="ECO:0007669"/>
    <property type="project" value="InterPro"/>
</dbReference>
<dbReference type="STRING" id="1137138.A0A067P1C7"/>
<name>A0A067P1C7_PLEO1</name>
<dbReference type="AlphaFoldDB" id="A0A067P1C7"/>
<proteinExistence type="predicted"/>
<organism evidence="1 2">
    <name type="scientific">Pleurotus ostreatus (strain PC15)</name>
    <name type="common">Oyster mushroom</name>
    <dbReference type="NCBI Taxonomy" id="1137138"/>
    <lineage>
        <taxon>Eukaryota</taxon>
        <taxon>Fungi</taxon>
        <taxon>Dikarya</taxon>
        <taxon>Basidiomycota</taxon>
        <taxon>Agaricomycotina</taxon>
        <taxon>Agaricomycetes</taxon>
        <taxon>Agaricomycetidae</taxon>
        <taxon>Agaricales</taxon>
        <taxon>Pleurotineae</taxon>
        <taxon>Pleurotaceae</taxon>
        <taxon>Pleurotus</taxon>
    </lineage>
</organism>
<evidence type="ECO:0000313" key="1">
    <source>
        <dbReference type="EMBL" id="KDQ33944.1"/>
    </source>
</evidence>
<dbReference type="Proteomes" id="UP000027073">
    <property type="component" value="Unassembled WGS sequence"/>
</dbReference>
<dbReference type="InterPro" id="IPR031100">
    <property type="entry name" value="LOG_fam"/>
</dbReference>
<dbReference type="InParanoid" id="A0A067P1C7"/>
<dbReference type="Gene3D" id="3.40.50.450">
    <property type="match status" value="1"/>
</dbReference>
<gene>
    <name evidence="1" type="ORF">PLEOSDRAFT_1110795</name>
</gene>
<reference evidence="2" key="1">
    <citation type="journal article" date="2014" name="Proc. Natl. Acad. Sci. U.S.A.">
        <title>Extensive sampling of basidiomycete genomes demonstrates inadequacy of the white-rot/brown-rot paradigm for wood decay fungi.</title>
        <authorList>
            <person name="Riley R."/>
            <person name="Salamov A.A."/>
            <person name="Brown D.W."/>
            <person name="Nagy L.G."/>
            <person name="Floudas D."/>
            <person name="Held B.W."/>
            <person name="Levasseur A."/>
            <person name="Lombard V."/>
            <person name="Morin E."/>
            <person name="Otillar R."/>
            <person name="Lindquist E.A."/>
            <person name="Sun H."/>
            <person name="LaButti K.M."/>
            <person name="Schmutz J."/>
            <person name="Jabbour D."/>
            <person name="Luo H."/>
            <person name="Baker S.E."/>
            <person name="Pisabarro A.G."/>
            <person name="Walton J.D."/>
            <person name="Blanchette R.A."/>
            <person name="Henrissat B."/>
            <person name="Martin F."/>
            <person name="Cullen D."/>
            <person name="Hibbett D.S."/>
            <person name="Grigoriev I.V."/>
        </authorList>
    </citation>
    <scope>NUCLEOTIDE SEQUENCE [LARGE SCALE GENOMIC DNA]</scope>
    <source>
        <strain evidence="2">PC15</strain>
    </source>
</reference>
<dbReference type="HOGENOM" id="CLU_058336_1_1_1"/>
<accession>A0A067P1C7</accession>
<dbReference type="OrthoDB" id="414463at2759"/>
<dbReference type="NCBIfam" id="TIGR00730">
    <property type="entry name" value="Rossman fold protein, TIGR00730 family"/>
    <property type="match status" value="1"/>
</dbReference>
<protein>
    <recommendedName>
        <fullName evidence="3">Cytokinin riboside 5'-monophosphate phosphoribohydrolase</fullName>
    </recommendedName>
</protein>